<reference evidence="1 2" key="1">
    <citation type="journal article" date="2015" name="Genome Biol. Evol.">
        <title>Phylogenomic analyses indicate that early fungi evolved digesting cell walls of algal ancestors of land plants.</title>
        <authorList>
            <person name="Chang Y."/>
            <person name="Wang S."/>
            <person name="Sekimoto S."/>
            <person name="Aerts A.L."/>
            <person name="Choi C."/>
            <person name="Clum A."/>
            <person name="LaButti K.M."/>
            <person name="Lindquist E.A."/>
            <person name="Yee Ngan C."/>
            <person name="Ohm R.A."/>
            <person name="Salamov A.A."/>
            <person name="Grigoriev I.V."/>
            <person name="Spatafora J.W."/>
            <person name="Berbee M.L."/>
        </authorList>
    </citation>
    <scope>NUCLEOTIDE SEQUENCE [LARGE SCALE GENOMIC DNA]</scope>
    <source>
        <strain evidence="1 2">NRRL 28638</strain>
    </source>
</reference>
<dbReference type="EMBL" id="KQ964461">
    <property type="protein sequence ID" value="KXN72043.1"/>
    <property type="molecule type" value="Genomic_DNA"/>
</dbReference>
<gene>
    <name evidence="1" type="ORF">CONCODRAFT_78005</name>
</gene>
<evidence type="ECO:0000313" key="1">
    <source>
        <dbReference type="EMBL" id="KXN72043.1"/>
    </source>
</evidence>
<sequence length="186" mass="21501">MSEFSPFGMYVEKYKISKGNQKSHSWYIFNDKGSFLYRYYNQSSTSGKLKTSKKQDLGKISPITIFSDNLQIDLNLINQSSYNEYKAGLKLYSNQFDYYTFTISTNQQTPISYSWRYYGEKNQWLLVKGGSSCQKVLAVFQLDDPNSESIGDLGFLTKLGVDELQIFLISLGLILNRQFKHLAKVY</sequence>
<name>A0A137PAJ8_CONC2</name>
<keyword evidence="2" id="KW-1185">Reference proteome</keyword>
<dbReference type="Proteomes" id="UP000070444">
    <property type="component" value="Unassembled WGS sequence"/>
</dbReference>
<accession>A0A137PAJ8</accession>
<protein>
    <submittedName>
        <fullName evidence="1">Uncharacterized protein</fullName>
    </submittedName>
</protein>
<proteinExistence type="predicted"/>
<evidence type="ECO:0000313" key="2">
    <source>
        <dbReference type="Proteomes" id="UP000070444"/>
    </source>
</evidence>
<dbReference type="AlphaFoldDB" id="A0A137PAJ8"/>
<organism evidence="1 2">
    <name type="scientific">Conidiobolus coronatus (strain ATCC 28846 / CBS 209.66 / NRRL 28638)</name>
    <name type="common">Delacroixia coronata</name>
    <dbReference type="NCBI Taxonomy" id="796925"/>
    <lineage>
        <taxon>Eukaryota</taxon>
        <taxon>Fungi</taxon>
        <taxon>Fungi incertae sedis</taxon>
        <taxon>Zoopagomycota</taxon>
        <taxon>Entomophthoromycotina</taxon>
        <taxon>Entomophthoromycetes</taxon>
        <taxon>Entomophthorales</taxon>
        <taxon>Ancylistaceae</taxon>
        <taxon>Conidiobolus</taxon>
    </lineage>
</organism>